<evidence type="ECO:0000259" key="8">
    <source>
        <dbReference type="Pfam" id="PF20684"/>
    </source>
</evidence>
<evidence type="ECO:0000256" key="1">
    <source>
        <dbReference type="ARBA" id="ARBA00004141"/>
    </source>
</evidence>
<feature type="transmembrane region" description="Helical" evidence="7">
    <location>
        <begin position="93"/>
        <end position="117"/>
    </location>
</feature>
<feature type="transmembrane region" description="Helical" evidence="7">
    <location>
        <begin position="15"/>
        <end position="38"/>
    </location>
</feature>
<keyword evidence="3 7" id="KW-1133">Transmembrane helix</keyword>
<dbReference type="InterPro" id="IPR052337">
    <property type="entry name" value="SAT4-like"/>
</dbReference>
<protein>
    <recommendedName>
        <fullName evidence="8">Rhodopsin domain-containing protein</fullName>
    </recommendedName>
</protein>
<evidence type="ECO:0000256" key="3">
    <source>
        <dbReference type="ARBA" id="ARBA00022989"/>
    </source>
</evidence>
<evidence type="ECO:0000313" key="9">
    <source>
        <dbReference type="EMBL" id="KAF2224687.1"/>
    </source>
</evidence>
<feature type="transmembrane region" description="Helical" evidence="7">
    <location>
        <begin position="50"/>
        <end position="73"/>
    </location>
</feature>
<evidence type="ECO:0000256" key="4">
    <source>
        <dbReference type="ARBA" id="ARBA00023136"/>
    </source>
</evidence>
<comment type="subcellular location">
    <subcellularLocation>
        <location evidence="1">Membrane</location>
        <topology evidence="1">Multi-pass membrane protein</topology>
    </subcellularLocation>
</comment>
<dbReference type="Proteomes" id="UP000799538">
    <property type="component" value="Unassembled WGS sequence"/>
</dbReference>
<comment type="similarity">
    <text evidence="5">Belongs to the SAT4 family.</text>
</comment>
<evidence type="ECO:0000256" key="2">
    <source>
        <dbReference type="ARBA" id="ARBA00022692"/>
    </source>
</evidence>
<dbReference type="EMBL" id="ML992504">
    <property type="protein sequence ID" value="KAF2224687.1"/>
    <property type="molecule type" value="Genomic_DNA"/>
</dbReference>
<sequence>MAIIIGGGKAFGGTAIVLVIIAFVEAFLGIGIVCLRVVKTRSQHIFKWDLFWVVAATLTGILLQLLGLLSTLNGLGRSKTELSQEQIALALKWAWIGIAVGIFSLAFGKLAIIALYLQVANAAGRAERFFLWAMAFIVSAAAVTQTVLLVIQCDPLDRLWDTSIPGQCPGSLLSTRFGYFQGAFSAFTDFILALYPITIIWDVKTSKATKLGISVVMAGGLIPFAAAVGRAIHLKILERLDDPTRDLVPLCIWAITEQWAVIFLGCLPPLRSYFARFFRGIASSPHESRSLSPIDRRSPTHGQPTASMAAELSNTQTIDVKHDTQKNPAVMVGVLEHGKEFDRDVEEV</sequence>
<feature type="transmembrane region" description="Helical" evidence="7">
    <location>
        <begin position="252"/>
        <end position="270"/>
    </location>
</feature>
<evidence type="ECO:0000256" key="6">
    <source>
        <dbReference type="SAM" id="MobiDB-lite"/>
    </source>
</evidence>
<feature type="region of interest" description="Disordered" evidence="6">
    <location>
        <begin position="285"/>
        <end position="308"/>
    </location>
</feature>
<reference evidence="10" key="1">
    <citation type="journal article" date="2020" name="Stud. Mycol.">
        <title>101 Dothideomycetes genomes: A test case for predicting lifestyles and emergence of pathogens.</title>
        <authorList>
            <person name="Haridas S."/>
            <person name="Albert R."/>
            <person name="Binder M."/>
            <person name="Bloem J."/>
            <person name="LaButti K."/>
            <person name="Salamov A."/>
            <person name="Andreopoulos B."/>
            <person name="Baker S."/>
            <person name="Barry K."/>
            <person name="Bills G."/>
            <person name="Bluhm B."/>
            <person name="Cannon C."/>
            <person name="Castanera R."/>
            <person name="Culley D."/>
            <person name="Daum C."/>
            <person name="Ezra D."/>
            <person name="Gonzalez J."/>
            <person name="Henrissat B."/>
            <person name="Kuo A."/>
            <person name="Liang C."/>
            <person name="Lipzen A."/>
            <person name="Lutzoni F."/>
            <person name="Magnuson J."/>
            <person name="Mondo S."/>
            <person name="Nolan M."/>
            <person name="Ohm R."/>
            <person name="Pangilinan J."/>
            <person name="Park H.-J."/>
            <person name="Ramirez L."/>
            <person name="Alfaro M."/>
            <person name="Sun H."/>
            <person name="Tritt A."/>
            <person name="Yoshinaga Y."/>
            <person name="Zwiers L.-H."/>
            <person name="Turgeon B."/>
            <person name="Goodwin S."/>
            <person name="Spatafora J."/>
            <person name="Crous P."/>
            <person name="Grigoriev I."/>
        </authorList>
    </citation>
    <scope>NUCLEOTIDE SEQUENCE [LARGE SCALE GENOMIC DNA]</scope>
    <source>
        <strain evidence="10">CECT 20119</strain>
    </source>
</reference>
<evidence type="ECO:0000313" key="10">
    <source>
        <dbReference type="Proteomes" id="UP000799538"/>
    </source>
</evidence>
<keyword evidence="10" id="KW-1185">Reference proteome</keyword>
<dbReference type="GO" id="GO:0016020">
    <property type="term" value="C:membrane"/>
    <property type="evidence" value="ECO:0007669"/>
    <property type="project" value="UniProtKB-SubCell"/>
</dbReference>
<organism evidence="9 10">
    <name type="scientific">Elsinoe ampelina</name>
    <dbReference type="NCBI Taxonomy" id="302913"/>
    <lineage>
        <taxon>Eukaryota</taxon>
        <taxon>Fungi</taxon>
        <taxon>Dikarya</taxon>
        <taxon>Ascomycota</taxon>
        <taxon>Pezizomycotina</taxon>
        <taxon>Dothideomycetes</taxon>
        <taxon>Dothideomycetidae</taxon>
        <taxon>Myriangiales</taxon>
        <taxon>Elsinoaceae</taxon>
        <taxon>Elsinoe</taxon>
    </lineage>
</organism>
<dbReference type="InterPro" id="IPR049326">
    <property type="entry name" value="Rhodopsin_dom_fungi"/>
</dbReference>
<keyword evidence="4 7" id="KW-0472">Membrane</keyword>
<evidence type="ECO:0000256" key="7">
    <source>
        <dbReference type="SAM" id="Phobius"/>
    </source>
</evidence>
<proteinExistence type="inferred from homology"/>
<feature type="transmembrane region" description="Helical" evidence="7">
    <location>
        <begin position="129"/>
        <end position="151"/>
    </location>
</feature>
<dbReference type="AlphaFoldDB" id="A0A6A6GGF2"/>
<accession>A0A6A6GGF2</accession>
<feature type="transmembrane region" description="Helical" evidence="7">
    <location>
        <begin position="213"/>
        <end position="232"/>
    </location>
</feature>
<keyword evidence="2 7" id="KW-0812">Transmembrane</keyword>
<gene>
    <name evidence="9" type="ORF">BDZ85DRAFT_82666</name>
</gene>
<dbReference type="OrthoDB" id="3934549at2759"/>
<dbReference type="Pfam" id="PF20684">
    <property type="entry name" value="Fung_rhodopsin"/>
    <property type="match status" value="1"/>
</dbReference>
<evidence type="ECO:0000256" key="5">
    <source>
        <dbReference type="ARBA" id="ARBA00038359"/>
    </source>
</evidence>
<dbReference type="PANTHER" id="PTHR33048:SF165">
    <property type="entry name" value="INTEGRAL MEMBRANE PROTEIN"/>
    <property type="match status" value="1"/>
</dbReference>
<feature type="domain" description="Rhodopsin" evidence="8">
    <location>
        <begin position="39"/>
        <end position="275"/>
    </location>
</feature>
<feature type="compositionally biased region" description="Basic and acidic residues" evidence="6">
    <location>
        <begin position="286"/>
        <end position="298"/>
    </location>
</feature>
<dbReference type="PANTHER" id="PTHR33048">
    <property type="entry name" value="PTH11-LIKE INTEGRAL MEMBRANE PROTEIN (AFU_ORTHOLOGUE AFUA_5G11245)"/>
    <property type="match status" value="1"/>
</dbReference>
<feature type="transmembrane region" description="Helical" evidence="7">
    <location>
        <begin position="179"/>
        <end position="201"/>
    </location>
</feature>
<name>A0A6A6GGF2_9PEZI</name>